<accession>U2KCV9</accession>
<reference evidence="1 2" key="1">
    <citation type="submission" date="2013-07" db="EMBL/GenBank/DDBJ databases">
        <authorList>
            <person name="Weinstock G."/>
            <person name="Sodergren E."/>
            <person name="Wylie T."/>
            <person name="Fulton L."/>
            <person name="Fulton R."/>
            <person name="Fronick C."/>
            <person name="O'Laughlin M."/>
            <person name="Godfrey J."/>
            <person name="Miner T."/>
            <person name="Herter B."/>
            <person name="Appelbaum E."/>
            <person name="Cordes M."/>
            <person name="Lek S."/>
            <person name="Wollam A."/>
            <person name="Pepin K.H."/>
            <person name="Palsikar V.B."/>
            <person name="Mitreva M."/>
            <person name="Wilson R.K."/>
        </authorList>
    </citation>
    <scope>NUCLEOTIDE SEQUENCE [LARGE SCALE GENOMIC DNA]</scope>
    <source>
        <strain evidence="1 2">ATCC 27760</strain>
    </source>
</reference>
<dbReference type="AlphaFoldDB" id="U2KCV9"/>
<organism evidence="1 2">
    <name type="scientific">Ruminococcus callidus ATCC 27760</name>
    <dbReference type="NCBI Taxonomy" id="411473"/>
    <lineage>
        <taxon>Bacteria</taxon>
        <taxon>Bacillati</taxon>
        <taxon>Bacillota</taxon>
        <taxon>Clostridia</taxon>
        <taxon>Eubacteriales</taxon>
        <taxon>Oscillospiraceae</taxon>
        <taxon>Ruminococcus</taxon>
    </lineage>
</organism>
<gene>
    <name evidence="1" type="ORF">RUMCAL_01267</name>
</gene>
<dbReference type="EMBL" id="AWVF01000161">
    <property type="protein sequence ID" value="ERJ96371.1"/>
    <property type="molecule type" value="Genomic_DNA"/>
</dbReference>
<dbReference type="Proteomes" id="UP000016662">
    <property type="component" value="Unassembled WGS sequence"/>
</dbReference>
<name>U2KCV9_9FIRM</name>
<dbReference type="HOGENOM" id="CLU_3065897_0_0_9"/>
<evidence type="ECO:0000313" key="1">
    <source>
        <dbReference type="EMBL" id="ERJ96371.1"/>
    </source>
</evidence>
<dbReference type="PATRIC" id="fig|411473.3.peg.1034"/>
<proteinExistence type="predicted"/>
<comment type="caution">
    <text evidence="1">The sequence shown here is derived from an EMBL/GenBank/DDBJ whole genome shotgun (WGS) entry which is preliminary data.</text>
</comment>
<evidence type="ECO:0000313" key="2">
    <source>
        <dbReference type="Proteomes" id="UP000016662"/>
    </source>
</evidence>
<sequence length="53" mass="5842">MCGIALGSGSNAQVLYDPASFLRHISAAGDTRRKNTVFLFIIARFHDIVKQFS</sequence>
<keyword evidence="2" id="KW-1185">Reference proteome</keyword>
<protein>
    <submittedName>
        <fullName evidence="1">Uncharacterized protein</fullName>
    </submittedName>
</protein>